<evidence type="ECO:0000313" key="2">
    <source>
        <dbReference type="EMBL" id="MDI3318263.1"/>
    </source>
</evidence>
<organism evidence="2 3">
    <name type="scientific">Pinibacter soli</name>
    <dbReference type="NCBI Taxonomy" id="3044211"/>
    <lineage>
        <taxon>Bacteria</taxon>
        <taxon>Pseudomonadati</taxon>
        <taxon>Bacteroidota</taxon>
        <taxon>Chitinophagia</taxon>
        <taxon>Chitinophagales</taxon>
        <taxon>Chitinophagaceae</taxon>
        <taxon>Pinibacter</taxon>
    </lineage>
</organism>
<evidence type="ECO:0000313" key="3">
    <source>
        <dbReference type="Proteomes" id="UP001226434"/>
    </source>
</evidence>
<dbReference type="RefSeq" id="WP_282332379.1">
    <property type="nucleotide sequence ID" value="NZ_JASBRG010000001.1"/>
</dbReference>
<sequence>MKSGFAILLFLLTGLGAFSQKDYFIYIQTDNNQPFYVLMDGKTFSSSDHGYLILSGLQEQAYQFAIGFPKNAFPEQNFTLNIYEKDAGYRLKNFGDKGWGLSNYQTSEVTMNRNGEKGSSMISGTRKTDSFSVLLSNVVNDTSILYESVPPQMPATSTAAVAVQEKPAAQIDTAQTSKAQAVTQAPGDSTTSTNAKNVPLAPVAAVTAAVAAPNNATDTHKQVSDTAFKAAAIVAVPIIAAKSDTVAAEKKVVADSAIAIAPAKTDSVVAVIPVKAALSSVRKISEISTEATLEEVYVDSTNAGVDTIRIATPLMKETVIQSAAVVPVATTAAAAPPMQTEITKVDTVIRKEITDAGIVAKPISSSPQINNSDCKNTATDADIDKLRVKLLSIKNLDEKIGTTKKLLKAKCFTVKQLKAISELFAEDADKYQLFETAYPFTLDTYNYTTLEDLIKSDYYRDRFKAMIRR</sequence>
<comment type="caution">
    <text evidence="2">The sequence shown here is derived from an EMBL/GenBank/DDBJ whole genome shotgun (WGS) entry which is preliminary data.</text>
</comment>
<evidence type="ECO:0000259" key="1">
    <source>
        <dbReference type="Pfam" id="PF14771"/>
    </source>
</evidence>
<gene>
    <name evidence="2" type="ORF">QJ048_00690</name>
</gene>
<name>A0ABT6R6S7_9BACT</name>
<protein>
    <submittedName>
        <fullName evidence="2">DUF4476 domain-containing protein</fullName>
    </submittedName>
</protein>
<accession>A0ABT6R6S7</accession>
<reference evidence="2 3" key="1">
    <citation type="submission" date="2023-05" db="EMBL/GenBank/DDBJ databases">
        <title>Genome sequence of Pinibacter sp. MAH-24.</title>
        <authorList>
            <person name="Huq M.A."/>
        </authorList>
    </citation>
    <scope>NUCLEOTIDE SEQUENCE [LARGE SCALE GENOMIC DNA]</scope>
    <source>
        <strain evidence="2 3">MAH-24</strain>
    </source>
</reference>
<dbReference type="Pfam" id="PF14771">
    <property type="entry name" value="DUF4476"/>
    <property type="match status" value="1"/>
</dbReference>
<dbReference type="EMBL" id="JASBRG010000001">
    <property type="protein sequence ID" value="MDI3318263.1"/>
    <property type="molecule type" value="Genomic_DNA"/>
</dbReference>
<proteinExistence type="predicted"/>
<keyword evidence="3" id="KW-1185">Reference proteome</keyword>
<dbReference type="Proteomes" id="UP001226434">
    <property type="component" value="Unassembled WGS sequence"/>
</dbReference>
<dbReference type="InterPro" id="IPR028011">
    <property type="entry name" value="DUF4476"/>
</dbReference>
<feature type="domain" description="DUF4476" evidence="1">
    <location>
        <begin position="389"/>
        <end position="466"/>
    </location>
</feature>